<comment type="caution">
    <text evidence="3">The sequence shown here is derived from an EMBL/GenBank/DDBJ whole genome shotgun (WGS) entry which is preliminary data.</text>
</comment>
<accession>A0ABQ8KIZ0</accession>
<protein>
    <recommendedName>
        <fullName evidence="2">Peptidase C14 caspase domain-containing protein</fullName>
    </recommendedName>
</protein>
<feature type="region of interest" description="Disordered" evidence="1">
    <location>
        <begin position="50"/>
        <end position="70"/>
    </location>
</feature>
<evidence type="ECO:0000256" key="1">
    <source>
        <dbReference type="SAM" id="MobiDB-lite"/>
    </source>
</evidence>
<dbReference type="RefSeq" id="XP_047780014.1">
    <property type="nucleotide sequence ID" value="XM_047919435.1"/>
</dbReference>
<feature type="domain" description="Peptidase C14 caspase" evidence="2">
    <location>
        <begin position="2"/>
        <end position="60"/>
    </location>
</feature>
<keyword evidence="4" id="KW-1185">Reference proteome</keyword>
<dbReference type="Pfam" id="PF00656">
    <property type="entry name" value="Peptidase_C14"/>
    <property type="match status" value="1"/>
</dbReference>
<dbReference type="Gene3D" id="3.40.50.12660">
    <property type="match status" value="1"/>
</dbReference>
<evidence type="ECO:0000313" key="4">
    <source>
        <dbReference type="Proteomes" id="UP000814176"/>
    </source>
</evidence>
<dbReference type="InterPro" id="IPR011600">
    <property type="entry name" value="Pept_C14_caspase"/>
</dbReference>
<organism evidence="3 4">
    <name type="scientific">Rhodofomes roseus</name>
    <dbReference type="NCBI Taxonomy" id="34475"/>
    <lineage>
        <taxon>Eukaryota</taxon>
        <taxon>Fungi</taxon>
        <taxon>Dikarya</taxon>
        <taxon>Basidiomycota</taxon>
        <taxon>Agaricomycotina</taxon>
        <taxon>Agaricomycetes</taxon>
        <taxon>Polyporales</taxon>
        <taxon>Rhodofomes</taxon>
    </lineage>
</organism>
<sequence>MDSQTSADTVEGGAAVGALSYAFMKTLTDHKNQTYQQLLQHLRQILKKNYSQKPQLSSSHRINTNHKFIM</sequence>
<dbReference type="Proteomes" id="UP000814176">
    <property type="component" value="Unassembled WGS sequence"/>
</dbReference>
<evidence type="ECO:0000259" key="2">
    <source>
        <dbReference type="Pfam" id="PF00656"/>
    </source>
</evidence>
<proteinExistence type="predicted"/>
<dbReference type="EMBL" id="JADCUA010000008">
    <property type="protein sequence ID" value="KAH9837976.1"/>
    <property type="molecule type" value="Genomic_DNA"/>
</dbReference>
<reference evidence="3 4" key="1">
    <citation type="journal article" date="2021" name="Environ. Microbiol.">
        <title>Gene family expansions and transcriptome signatures uncover fungal adaptations to wood decay.</title>
        <authorList>
            <person name="Hage H."/>
            <person name="Miyauchi S."/>
            <person name="Viragh M."/>
            <person name="Drula E."/>
            <person name="Min B."/>
            <person name="Chaduli D."/>
            <person name="Navarro D."/>
            <person name="Favel A."/>
            <person name="Norest M."/>
            <person name="Lesage-Meessen L."/>
            <person name="Balint B."/>
            <person name="Merenyi Z."/>
            <person name="de Eugenio L."/>
            <person name="Morin E."/>
            <person name="Martinez A.T."/>
            <person name="Baldrian P."/>
            <person name="Stursova M."/>
            <person name="Martinez M.J."/>
            <person name="Novotny C."/>
            <person name="Magnuson J.K."/>
            <person name="Spatafora J.W."/>
            <person name="Maurice S."/>
            <person name="Pangilinan J."/>
            <person name="Andreopoulos W."/>
            <person name="LaButti K."/>
            <person name="Hundley H."/>
            <person name="Na H."/>
            <person name="Kuo A."/>
            <person name="Barry K."/>
            <person name="Lipzen A."/>
            <person name="Henrissat B."/>
            <person name="Riley R."/>
            <person name="Ahrendt S."/>
            <person name="Nagy L.G."/>
            <person name="Grigoriev I.V."/>
            <person name="Martin F."/>
            <person name="Rosso M.N."/>
        </authorList>
    </citation>
    <scope>NUCLEOTIDE SEQUENCE [LARGE SCALE GENOMIC DNA]</scope>
    <source>
        <strain evidence="3 4">CIRM-BRFM 1785</strain>
    </source>
</reference>
<dbReference type="GeneID" id="72000167"/>
<gene>
    <name evidence="3" type="ORF">C8Q71DRAFT_571168</name>
</gene>
<name>A0ABQ8KIZ0_9APHY</name>
<evidence type="ECO:0000313" key="3">
    <source>
        <dbReference type="EMBL" id="KAH9837976.1"/>
    </source>
</evidence>